<dbReference type="RefSeq" id="WP_227691493.1">
    <property type="nucleotide sequence ID" value="NZ_BAAAFR010000004.1"/>
</dbReference>
<protein>
    <recommendedName>
        <fullName evidence="2">DUF2726 domain-containing protein</fullName>
    </recommendedName>
</protein>
<proteinExistence type="predicted"/>
<accession>A0ABN0VV80</accession>
<evidence type="ECO:0000313" key="4">
    <source>
        <dbReference type="Proteomes" id="UP001501787"/>
    </source>
</evidence>
<dbReference type="Pfam" id="PF10881">
    <property type="entry name" value="DUF2726"/>
    <property type="match status" value="1"/>
</dbReference>
<reference evidence="3 4" key="1">
    <citation type="journal article" date="2019" name="Int. J. Syst. Evol. Microbiol.">
        <title>The Global Catalogue of Microorganisms (GCM) 10K type strain sequencing project: providing services to taxonomists for standard genome sequencing and annotation.</title>
        <authorList>
            <consortium name="The Broad Institute Genomics Platform"/>
            <consortium name="The Broad Institute Genome Sequencing Center for Infectious Disease"/>
            <person name="Wu L."/>
            <person name="Ma J."/>
        </authorList>
    </citation>
    <scope>NUCLEOTIDE SEQUENCE [LARGE SCALE GENOMIC DNA]</scope>
    <source>
        <strain evidence="3 4">JCM 16343</strain>
    </source>
</reference>
<dbReference type="Proteomes" id="UP001501787">
    <property type="component" value="Unassembled WGS sequence"/>
</dbReference>
<evidence type="ECO:0000313" key="3">
    <source>
        <dbReference type="EMBL" id="GAA0318194.1"/>
    </source>
</evidence>
<comment type="caution">
    <text evidence="3">The sequence shown here is derived from an EMBL/GenBank/DDBJ whole genome shotgun (WGS) entry which is preliminary data.</text>
</comment>
<gene>
    <name evidence="3" type="ORF">GCM10009129_14670</name>
</gene>
<evidence type="ECO:0000256" key="1">
    <source>
        <dbReference type="SAM" id="Phobius"/>
    </source>
</evidence>
<sequence>MEMVVVLGFVVVAIGFIVLLMRRRTHEATIAHTDSDDTPSAAIQDADAQSVWPFVPMPIMTDTEVVFFDRLTQAIPECYIFVQVQLSRMIESDSDTASERNFWFNRICRQSVDYVLVDNDAQRILVAIELDDWTHQSRSREKADAKKDKALASAGIAVMRYHAERMPSVEILRAELLEVIEQL</sequence>
<dbReference type="EMBL" id="BAAAFR010000004">
    <property type="protein sequence ID" value="GAA0318194.1"/>
    <property type="molecule type" value="Genomic_DNA"/>
</dbReference>
<name>A0ABN0VV80_9GAMM</name>
<dbReference type="InterPro" id="IPR024402">
    <property type="entry name" value="DUF2726"/>
</dbReference>
<keyword evidence="1" id="KW-1133">Transmembrane helix</keyword>
<evidence type="ECO:0000259" key="2">
    <source>
        <dbReference type="Pfam" id="PF10881"/>
    </source>
</evidence>
<keyword evidence="4" id="KW-1185">Reference proteome</keyword>
<keyword evidence="1" id="KW-0472">Membrane</keyword>
<organism evidence="3 4">
    <name type="scientific">Psychrobacter aestuarii</name>
    <dbReference type="NCBI Taxonomy" id="556327"/>
    <lineage>
        <taxon>Bacteria</taxon>
        <taxon>Pseudomonadati</taxon>
        <taxon>Pseudomonadota</taxon>
        <taxon>Gammaproteobacteria</taxon>
        <taxon>Moraxellales</taxon>
        <taxon>Moraxellaceae</taxon>
        <taxon>Psychrobacter</taxon>
    </lineage>
</organism>
<feature type="domain" description="DUF2726" evidence="2">
    <location>
        <begin position="58"/>
        <end position="176"/>
    </location>
</feature>
<keyword evidence="1" id="KW-0812">Transmembrane</keyword>
<feature type="transmembrane region" description="Helical" evidence="1">
    <location>
        <begin position="6"/>
        <end position="22"/>
    </location>
</feature>